<keyword evidence="1" id="KW-1133">Transmembrane helix</keyword>
<keyword evidence="1" id="KW-0472">Membrane</keyword>
<evidence type="ECO:0000313" key="2">
    <source>
        <dbReference type="EMBL" id="KAL1560694.1"/>
    </source>
</evidence>
<evidence type="ECO:0000313" key="3">
    <source>
        <dbReference type="Proteomes" id="UP001567538"/>
    </source>
</evidence>
<gene>
    <name evidence="2" type="ORF">AAHA92_10877</name>
</gene>
<dbReference type="Pfam" id="PF07103">
    <property type="entry name" value="DUF1365"/>
    <property type="match status" value="1"/>
</dbReference>
<dbReference type="EMBL" id="JBEAFC010000004">
    <property type="protein sequence ID" value="KAL1560694.1"/>
    <property type="molecule type" value="Genomic_DNA"/>
</dbReference>
<dbReference type="PANTHER" id="PTHR33973">
    <property type="entry name" value="OS07G0153300 PROTEIN"/>
    <property type="match status" value="1"/>
</dbReference>
<keyword evidence="3" id="KW-1185">Reference proteome</keyword>
<dbReference type="Proteomes" id="UP001567538">
    <property type="component" value="Unassembled WGS sequence"/>
</dbReference>
<reference evidence="2 3" key="1">
    <citation type="submission" date="2024-06" db="EMBL/GenBank/DDBJ databases">
        <title>A chromosome level genome sequence of Diviner's sage (Salvia divinorum).</title>
        <authorList>
            <person name="Ford S.A."/>
            <person name="Ro D.-K."/>
            <person name="Ness R.W."/>
            <person name="Phillips M.A."/>
        </authorList>
    </citation>
    <scope>NUCLEOTIDE SEQUENCE [LARGE SCALE GENOMIC DNA]</scope>
    <source>
        <strain evidence="2">SAF-2024a</strain>
        <tissue evidence="2">Leaf</tissue>
    </source>
</reference>
<proteinExistence type="predicted"/>
<accession>A0ABD1HZI2</accession>
<protein>
    <submittedName>
        <fullName evidence="2">Uncharacterized protein</fullName>
    </submittedName>
</protein>
<dbReference type="AlphaFoldDB" id="A0ABD1HZI2"/>
<dbReference type="InterPro" id="IPR010775">
    <property type="entry name" value="DUF1365"/>
</dbReference>
<dbReference type="PANTHER" id="PTHR33973:SF4">
    <property type="entry name" value="OS07G0153300 PROTEIN"/>
    <property type="match status" value="1"/>
</dbReference>
<comment type="caution">
    <text evidence="2">The sequence shown here is derived from an EMBL/GenBank/DDBJ whole genome shotgun (WGS) entry which is preliminary data.</text>
</comment>
<organism evidence="2 3">
    <name type="scientific">Salvia divinorum</name>
    <name type="common">Maria pastora</name>
    <name type="synonym">Diviner's sage</name>
    <dbReference type="NCBI Taxonomy" id="28513"/>
    <lineage>
        <taxon>Eukaryota</taxon>
        <taxon>Viridiplantae</taxon>
        <taxon>Streptophyta</taxon>
        <taxon>Embryophyta</taxon>
        <taxon>Tracheophyta</taxon>
        <taxon>Spermatophyta</taxon>
        <taxon>Magnoliopsida</taxon>
        <taxon>eudicotyledons</taxon>
        <taxon>Gunneridae</taxon>
        <taxon>Pentapetalae</taxon>
        <taxon>asterids</taxon>
        <taxon>lamiids</taxon>
        <taxon>Lamiales</taxon>
        <taxon>Lamiaceae</taxon>
        <taxon>Nepetoideae</taxon>
        <taxon>Mentheae</taxon>
        <taxon>Salviinae</taxon>
        <taxon>Salvia</taxon>
        <taxon>Salvia subgen. Calosphace</taxon>
    </lineage>
</organism>
<sequence>MVRTGVGDSLMEWCGLILEWRGIRELDIRSYAAEIKLTLYDNVKLTPLFVLFYIIYATITSTILSLFLALRLLSYARTSEKIGNVIAIYEGTVYQERRHPTHNAFRFPACYAPIDLDRPPYSHPNYLSADDARRTAKTNGPVHLLKIPSSLGYERSPVNYYYCYEIEGSTKILKKCLVEACNTPWGESVIFVFNLSSDLVPKSEYISPFMDMLGSWRVKGSEPGENLFAFIAVEHLQLGTYFRASSWPRKS</sequence>
<keyword evidence="1" id="KW-0812">Transmembrane</keyword>
<feature type="transmembrane region" description="Helical" evidence="1">
    <location>
        <begin position="50"/>
        <end position="73"/>
    </location>
</feature>
<evidence type="ECO:0000256" key="1">
    <source>
        <dbReference type="SAM" id="Phobius"/>
    </source>
</evidence>
<name>A0ABD1HZI2_SALDI</name>